<keyword evidence="9 14" id="KW-0547">Nucleotide-binding</keyword>
<keyword evidence="10 14" id="KW-0418">Kinase</keyword>
<evidence type="ECO:0000313" key="17">
    <source>
        <dbReference type="EMBL" id="SPT68953.1"/>
    </source>
</evidence>
<dbReference type="Proteomes" id="UP000250086">
    <property type="component" value="Unassembled WGS sequence"/>
</dbReference>
<name>A0A2X0VE51_9GAMM</name>
<evidence type="ECO:0000313" key="18">
    <source>
        <dbReference type="Proteomes" id="UP000250086"/>
    </source>
</evidence>
<dbReference type="InterPro" id="IPR027417">
    <property type="entry name" value="P-loop_NTPase"/>
</dbReference>
<dbReference type="GO" id="GO:0015937">
    <property type="term" value="P:coenzyme A biosynthetic process"/>
    <property type="evidence" value="ECO:0007669"/>
    <property type="project" value="UniProtKB-UniRule"/>
</dbReference>
<dbReference type="GO" id="GO:0005737">
    <property type="term" value="C:cytoplasm"/>
    <property type="evidence" value="ECO:0007669"/>
    <property type="project" value="UniProtKB-SubCell"/>
</dbReference>
<dbReference type="PIRSF" id="PIRSF000545">
    <property type="entry name" value="Pantothenate_kin"/>
    <property type="match status" value="1"/>
</dbReference>
<evidence type="ECO:0000256" key="9">
    <source>
        <dbReference type="ARBA" id="ARBA00022741"/>
    </source>
</evidence>
<feature type="binding site" evidence="14">
    <location>
        <begin position="94"/>
        <end position="101"/>
    </location>
    <ligand>
        <name>ATP</name>
        <dbReference type="ChEBI" id="CHEBI:30616"/>
    </ligand>
</feature>
<dbReference type="InterPro" id="IPR006083">
    <property type="entry name" value="PRK/URK"/>
</dbReference>
<evidence type="ECO:0000256" key="1">
    <source>
        <dbReference type="ARBA" id="ARBA00001206"/>
    </source>
</evidence>
<evidence type="ECO:0000256" key="11">
    <source>
        <dbReference type="ARBA" id="ARBA00022840"/>
    </source>
</evidence>
<evidence type="ECO:0000256" key="13">
    <source>
        <dbReference type="ARBA" id="ARBA00032866"/>
    </source>
</evidence>
<dbReference type="GO" id="GO:0004594">
    <property type="term" value="F:pantothenate kinase activity"/>
    <property type="evidence" value="ECO:0007669"/>
    <property type="project" value="UniProtKB-UniRule"/>
</dbReference>
<comment type="pathway">
    <text evidence="3 14 15">Cofactor biosynthesis; coenzyme A biosynthesis; CoA from (R)-pantothenate: step 1/5.</text>
</comment>
<evidence type="ECO:0000256" key="14">
    <source>
        <dbReference type="HAMAP-Rule" id="MF_00215"/>
    </source>
</evidence>
<accession>A0A2X0VE51</accession>
<comment type="subcellular location">
    <subcellularLocation>
        <location evidence="2 14 15">Cytoplasm</location>
    </subcellularLocation>
</comment>
<proteinExistence type="inferred from homology"/>
<keyword evidence="8 14" id="KW-0808">Transferase</keyword>
<keyword evidence="11 14" id="KW-0067">ATP-binding</keyword>
<dbReference type="CDD" id="cd02025">
    <property type="entry name" value="PanK"/>
    <property type="match status" value="1"/>
</dbReference>
<comment type="catalytic activity">
    <reaction evidence="1 14 15">
        <text>(R)-pantothenate + ATP = (R)-4'-phosphopantothenate + ADP + H(+)</text>
        <dbReference type="Rhea" id="RHEA:16373"/>
        <dbReference type="ChEBI" id="CHEBI:10986"/>
        <dbReference type="ChEBI" id="CHEBI:15378"/>
        <dbReference type="ChEBI" id="CHEBI:29032"/>
        <dbReference type="ChEBI" id="CHEBI:30616"/>
        <dbReference type="ChEBI" id="CHEBI:456216"/>
        <dbReference type="EC" id="2.7.1.33"/>
    </reaction>
</comment>
<reference evidence="17 18" key="1">
    <citation type="submission" date="2018-06" db="EMBL/GenBank/DDBJ databases">
        <authorList>
            <consortium name="Pathogen Informatics"/>
            <person name="Doyle S."/>
        </authorList>
    </citation>
    <scope>NUCLEOTIDE SEQUENCE [LARGE SCALE GENOMIC DNA]</scope>
    <source>
        <strain evidence="17 18">NCTC13093</strain>
    </source>
</reference>
<dbReference type="GO" id="GO:0005524">
    <property type="term" value="F:ATP binding"/>
    <property type="evidence" value="ECO:0007669"/>
    <property type="project" value="UniProtKB-UniRule"/>
</dbReference>
<dbReference type="PANTHER" id="PTHR10285">
    <property type="entry name" value="URIDINE KINASE"/>
    <property type="match status" value="1"/>
</dbReference>
<keyword evidence="12 14" id="KW-0173">Coenzyme A biosynthesis</keyword>
<dbReference type="UniPathway" id="UPA00241">
    <property type="reaction ID" value="UER00352"/>
</dbReference>
<organism evidence="17 18">
    <name type="scientific">Anaerobiospirillum thomasii</name>
    <dbReference type="NCBI Taxonomy" id="179995"/>
    <lineage>
        <taxon>Bacteria</taxon>
        <taxon>Pseudomonadati</taxon>
        <taxon>Pseudomonadota</taxon>
        <taxon>Gammaproteobacteria</taxon>
        <taxon>Aeromonadales</taxon>
        <taxon>Succinivibrionaceae</taxon>
        <taxon>Anaerobiospirillum</taxon>
    </lineage>
</organism>
<evidence type="ECO:0000256" key="10">
    <source>
        <dbReference type="ARBA" id="ARBA00022777"/>
    </source>
</evidence>
<protein>
    <recommendedName>
        <fullName evidence="6 14">Pantothenate kinase</fullName>
        <ecNumber evidence="5 14">2.7.1.33</ecNumber>
    </recommendedName>
    <alternativeName>
        <fullName evidence="13 14">Pantothenic acid kinase</fullName>
    </alternativeName>
</protein>
<dbReference type="NCBIfam" id="TIGR00554">
    <property type="entry name" value="panK_bact"/>
    <property type="match status" value="1"/>
</dbReference>
<evidence type="ECO:0000256" key="15">
    <source>
        <dbReference type="RuleBase" id="RU003530"/>
    </source>
</evidence>
<keyword evidence="7 14" id="KW-0963">Cytoplasm</keyword>
<sequence>MQDTKQPSPYFEFSPEQWTEFSHKKERINLTNEELQKCLAYNDNLSLEQVEKVYMPLSRLLYLYYRSRHERSTVIEQFLGKSIESAPFIISISGSVSVGKTTTARLLHHLLSSWPSQPKVSLITTDGYLYPNAILEEKGILNKKGFPISYDVHRLMQFLIDVKNGVRDLKVPVYSHLSYDVIPNEFTVVDRPDILIIEGVNVLQNGADYPEIRNSTFISDFIDFSIYVDASEDNLITWYIDRFLKLRESTFNKKESFFHRFAAIPEAEAISLAKLTWQSINHVNLVENILPCRNRANLIIRKGDRHAIEKIYLRK</sequence>
<gene>
    <name evidence="14 17" type="primary">coaA</name>
    <name evidence="17" type="ORF">NCTC13093_00305</name>
</gene>
<evidence type="ECO:0000256" key="6">
    <source>
        <dbReference type="ARBA" id="ARBA00015080"/>
    </source>
</evidence>
<evidence type="ECO:0000256" key="12">
    <source>
        <dbReference type="ARBA" id="ARBA00022993"/>
    </source>
</evidence>
<dbReference type="SUPFAM" id="SSF52540">
    <property type="entry name" value="P-loop containing nucleoside triphosphate hydrolases"/>
    <property type="match status" value="1"/>
</dbReference>
<evidence type="ECO:0000256" key="4">
    <source>
        <dbReference type="ARBA" id="ARBA00006087"/>
    </source>
</evidence>
<evidence type="ECO:0000256" key="8">
    <source>
        <dbReference type="ARBA" id="ARBA00022679"/>
    </source>
</evidence>
<dbReference type="HAMAP" id="MF_00215">
    <property type="entry name" value="Pantothen_kinase_1"/>
    <property type="match status" value="1"/>
</dbReference>
<dbReference type="OrthoDB" id="1550976at2"/>
<dbReference type="Gene3D" id="3.40.50.300">
    <property type="entry name" value="P-loop containing nucleotide triphosphate hydrolases"/>
    <property type="match status" value="1"/>
</dbReference>
<dbReference type="EC" id="2.7.1.33" evidence="5 14"/>
<comment type="similarity">
    <text evidence="4 14 15">Belongs to the prokaryotic pantothenate kinase family.</text>
</comment>
<dbReference type="InterPro" id="IPR004566">
    <property type="entry name" value="PanK"/>
</dbReference>
<dbReference type="EMBL" id="UAPV01000001">
    <property type="protein sequence ID" value="SPT68953.1"/>
    <property type="molecule type" value="Genomic_DNA"/>
</dbReference>
<feature type="domain" description="Phosphoribulokinase/uridine kinase" evidence="16">
    <location>
        <begin position="89"/>
        <end position="247"/>
    </location>
</feature>
<evidence type="ECO:0000256" key="2">
    <source>
        <dbReference type="ARBA" id="ARBA00004496"/>
    </source>
</evidence>
<evidence type="ECO:0000256" key="7">
    <source>
        <dbReference type="ARBA" id="ARBA00022490"/>
    </source>
</evidence>
<dbReference type="AlphaFoldDB" id="A0A2X0VE51"/>
<dbReference type="Pfam" id="PF00485">
    <property type="entry name" value="PRK"/>
    <property type="match status" value="1"/>
</dbReference>
<evidence type="ECO:0000259" key="16">
    <source>
        <dbReference type="Pfam" id="PF00485"/>
    </source>
</evidence>
<dbReference type="RefSeq" id="WP_113743157.1">
    <property type="nucleotide sequence ID" value="NZ_UAPU01000006.1"/>
</dbReference>
<evidence type="ECO:0000256" key="5">
    <source>
        <dbReference type="ARBA" id="ARBA00012102"/>
    </source>
</evidence>
<keyword evidence="18" id="KW-1185">Reference proteome</keyword>
<evidence type="ECO:0000256" key="3">
    <source>
        <dbReference type="ARBA" id="ARBA00005225"/>
    </source>
</evidence>